<organism evidence="2 3">
    <name type="scientific">Chitinophaga caseinilytica</name>
    <dbReference type="NCBI Taxonomy" id="2267521"/>
    <lineage>
        <taxon>Bacteria</taxon>
        <taxon>Pseudomonadati</taxon>
        <taxon>Bacteroidota</taxon>
        <taxon>Chitinophagia</taxon>
        <taxon>Chitinophagales</taxon>
        <taxon>Chitinophagaceae</taxon>
        <taxon>Chitinophaga</taxon>
    </lineage>
</organism>
<feature type="region of interest" description="Disordered" evidence="1">
    <location>
        <begin position="62"/>
        <end position="92"/>
    </location>
</feature>
<reference evidence="2 3" key="1">
    <citation type="submission" date="2024-03" db="EMBL/GenBank/DDBJ databases">
        <title>Chitinophaga caseinilytica sp. nov., a casein hydrolysing bacterium isolated from forest soil.</title>
        <authorList>
            <person name="Lee D.S."/>
            <person name="Han D.M."/>
            <person name="Baek J.H."/>
            <person name="Choi D.G."/>
            <person name="Jeon J.H."/>
            <person name="Jeon C.O."/>
        </authorList>
    </citation>
    <scope>NUCLEOTIDE SEQUENCE [LARGE SCALE GENOMIC DNA]</scope>
    <source>
        <strain evidence="2 3">KACC 19118</strain>
    </source>
</reference>
<feature type="compositionally biased region" description="Basic and acidic residues" evidence="1">
    <location>
        <begin position="77"/>
        <end position="88"/>
    </location>
</feature>
<evidence type="ECO:0000313" key="3">
    <source>
        <dbReference type="Proteomes" id="UP001449657"/>
    </source>
</evidence>
<evidence type="ECO:0000256" key="1">
    <source>
        <dbReference type="SAM" id="MobiDB-lite"/>
    </source>
</evidence>
<sequence>MHCQHQILTNNRHYENERKCIISSIYCHDFGCSSAAGYEQAAGNDTNQCGCACRQEGGNAGTSARVEHSGEASVAKQQDRKASAKSDTRVGQSTEVELKRELDAMNDGVVAVGEEVGAAKKEGLEVTRQVAGSAGASVNATAATAAEGSAKVQQAASVAASSVGGAVKTATNANAALEGMVKGALAVPQAGEVLQGAGELPVKPAMNANTLVNGSLKGVAPMKLEAAGAVNNAMKINVTPLRGQVRNITAGRISIL</sequence>
<evidence type="ECO:0000313" key="2">
    <source>
        <dbReference type="EMBL" id="WZN46159.1"/>
    </source>
</evidence>
<name>A0ABZ2Z6L7_9BACT</name>
<accession>A0ABZ2Z6L7</accession>
<dbReference type="EMBL" id="CP150096">
    <property type="protein sequence ID" value="WZN46159.1"/>
    <property type="molecule type" value="Genomic_DNA"/>
</dbReference>
<keyword evidence="3" id="KW-1185">Reference proteome</keyword>
<dbReference type="Proteomes" id="UP001449657">
    <property type="component" value="Chromosome"/>
</dbReference>
<dbReference type="RefSeq" id="WP_341840900.1">
    <property type="nucleotide sequence ID" value="NZ_CP149792.1"/>
</dbReference>
<protein>
    <submittedName>
        <fullName evidence="2">Uncharacterized protein</fullName>
    </submittedName>
</protein>
<proteinExistence type="predicted"/>
<gene>
    <name evidence="2" type="ORF">WJU22_25010</name>
</gene>